<dbReference type="InterPro" id="IPR041657">
    <property type="entry name" value="HTH_17"/>
</dbReference>
<protein>
    <recommendedName>
        <fullName evidence="1">Helix-turn-helix domain-containing protein</fullName>
    </recommendedName>
</protein>
<proteinExistence type="predicted"/>
<sequence>MTSALDTKPIFTDCVRYETLTVMAGQEFLTIEETANALGVSTRHARRLADSGALSRVARGLIDRTSVDRYRQSQRQGRTRSWAEHTAWGAIALLAGQEAAWLGAPQTSRLRHNLREIAAAHDVDDLATRMRDRAQVHTYEAHRAALPRLRETVAATNTRSLGITDAVDESIDGYVAADDLDALVRTLGLRADASGPVTLRVTGFDFDHVRALVDTSVVAALDAATSIDPRVRGVGRRTLAELLESYR</sequence>
<dbReference type="Proteomes" id="UP001501480">
    <property type="component" value="Unassembled WGS sequence"/>
</dbReference>
<comment type="caution">
    <text evidence="2">The sequence shown here is derived from an EMBL/GenBank/DDBJ whole genome shotgun (WGS) entry which is preliminary data.</text>
</comment>
<keyword evidence="3" id="KW-1185">Reference proteome</keyword>
<evidence type="ECO:0000313" key="3">
    <source>
        <dbReference type="Proteomes" id="UP001501480"/>
    </source>
</evidence>
<accession>A0ABN2VSC0</accession>
<feature type="domain" description="Helix-turn-helix" evidence="1">
    <location>
        <begin position="28"/>
        <end position="75"/>
    </location>
</feature>
<evidence type="ECO:0000313" key="2">
    <source>
        <dbReference type="EMBL" id="GAA2071055.1"/>
    </source>
</evidence>
<dbReference type="EMBL" id="BAAAPY010000001">
    <property type="protein sequence ID" value="GAA2071055.1"/>
    <property type="molecule type" value="Genomic_DNA"/>
</dbReference>
<organism evidence="2 3">
    <name type="scientific">Aeromicrobium halocynthiae</name>
    <dbReference type="NCBI Taxonomy" id="560557"/>
    <lineage>
        <taxon>Bacteria</taxon>
        <taxon>Bacillati</taxon>
        <taxon>Actinomycetota</taxon>
        <taxon>Actinomycetes</taxon>
        <taxon>Propionibacteriales</taxon>
        <taxon>Nocardioidaceae</taxon>
        <taxon>Aeromicrobium</taxon>
    </lineage>
</organism>
<name>A0ABN2VSC0_9ACTN</name>
<dbReference type="Pfam" id="PF12728">
    <property type="entry name" value="HTH_17"/>
    <property type="match status" value="1"/>
</dbReference>
<evidence type="ECO:0000259" key="1">
    <source>
        <dbReference type="Pfam" id="PF12728"/>
    </source>
</evidence>
<dbReference type="RefSeq" id="WP_344324022.1">
    <property type="nucleotide sequence ID" value="NZ_BAAAPY010000001.1"/>
</dbReference>
<reference evidence="2 3" key="1">
    <citation type="journal article" date="2019" name="Int. J. Syst. Evol. Microbiol.">
        <title>The Global Catalogue of Microorganisms (GCM) 10K type strain sequencing project: providing services to taxonomists for standard genome sequencing and annotation.</title>
        <authorList>
            <consortium name="The Broad Institute Genomics Platform"/>
            <consortium name="The Broad Institute Genome Sequencing Center for Infectious Disease"/>
            <person name="Wu L."/>
            <person name="Ma J."/>
        </authorList>
    </citation>
    <scope>NUCLEOTIDE SEQUENCE [LARGE SCALE GENOMIC DNA]</scope>
    <source>
        <strain evidence="2 3">JCM 15749</strain>
    </source>
</reference>
<gene>
    <name evidence="2" type="ORF">GCM10009821_05740</name>
</gene>